<evidence type="ECO:0000313" key="1">
    <source>
        <dbReference type="EMBL" id="KAH1122560.1"/>
    </source>
</evidence>
<proteinExistence type="predicted"/>
<reference evidence="1 2" key="1">
    <citation type="journal article" date="2021" name="Plant Biotechnol. J.">
        <title>Multi-omics assisted identification of the key and species-specific regulatory components of drought-tolerant mechanisms in Gossypium stocksii.</title>
        <authorList>
            <person name="Yu D."/>
            <person name="Ke L."/>
            <person name="Zhang D."/>
            <person name="Wu Y."/>
            <person name="Sun Y."/>
            <person name="Mei J."/>
            <person name="Sun J."/>
            <person name="Sun Y."/>
        </authorList>
    </citation>
    <scope>NUCLEOTIDE SEQUENCE [LARGE SCALE GENOMIC DNA]</scope>
    <source>
        <strain evidence="2">cv. E1</strain>
        <tissue evidence="1">Leaf</tissue>
    </source>
</reference>
<dbReference type="OrthoDB" id="1934719at2759"/>
<protein>
    <recommendedName>
        <fullName evidence="3">Reverse transcriptase domain-containing protein</fullName>
    </recommendedName>
</protein>
<comment type="caution">
    <text evidence="1">The sequence shown here is derived from an EMBL/GenBank/DDBJ whole genome shotgun (WGS) entry which is preliminary data.</text>
</comment>
<dbReference type="Proteomes" id="UP000828251">
    <property type="component" value="Unassembled WGS sequence"/>
</dbReference>
<evidence type="ECO:0000313" key="2">
    <source>
        <dbReference type="Proteomes" id="UP000828251"/>
    </source>
</evidence>
<evidence type="ECO:0008006" key="3">
    <source>
        <dbReference type="Google" id="ProtNLM"/>
    </source>
</evidence>
<organism evidence="1 2">
    <name type="scientific">Gossypium stocksii</name>
    <dbReference type="NCBI Taxonomy" id="47602"/>
    <lineage>
        <taxon>Eukaryota</taxon>
        <taxon>Viridiplantae</taxon>
        <taxon>Streptophyta</taxon>
        <taxon>Embryophyta</taxon>
        <taxon>Tracheophyta</taxon>
        <taxon>Spermatophyta</taxon>
        <taxon>Magnoliopsida</taxon>
        <taxon>eudicotyledons</taxon>
        <taxon>Gunneridae</taxon>
        <taxon>Pentapetalae</taxon>
        <taxon>rosids</taxon>
        <taxon>malvids</taxon>
        <taxon>Malvales</taxon>
        <taxon>Malvaceae</taxon>
        <taxon>Malvoideae</taxon>
        <taxon>Gossypium</taxon>
    </lineage>
</organism>
<sequence>IQVSFIAGRYIIDNIIVAQEIMHSIRIKKGKKGWMAIKVDLERVYDQIQWDFIENSLLDKQIWIKQE</sequence>
<gene>
    <name evidence="1" type="ORF">J1N35_005720</name>
</gene>
<accession>A0A9D3WFU5</accession>
<keyword evidence="2" id="KW-1185">Reference proteome</keyword>
<name>A0A9D3WFU5_9ROSI</name>
<feature type="non-terminal residue" evidence="1">
    <location>
        <position position="1"/>
    </location>
</feature>
<dbReference type="EMBL" id="JAIQCV010000002">
    <property type="protein sequence ID" value="KAH1122560.1"/>
    <property type="molecule type" value="Genomic_DNA"/>
</dbReference>
<dbReference type="AlphaFoldDB" id="A0A9D3WFU5"/>